<dbReference type="EMBL" id="JANBPT010000284">
    <property type="protein sequence ID" value="KAJ1924260.1"/>
    <property type="molecule type" value="Genomic_DNA"/>
</dbReference>
<feature type="compositionally biased region" description="Acidic residues" evidence="1">
    <location>
        <begin position="283"/>
        <end position="313"/>
    </location>
</feature>
<feature type="region of interest" description="Disordered" evidence="1">
    <location>
        <begin position="195"/>
        <end position="240"/>
    </location>
</feature>
<feature type="domain" description="DUF8032" evidence="2">
    <location>
        <begin position="349"/>
        <end position="444"/>
    </location>
</feature>
<feature type="compositionally biased region" description="Polar residues" evidence="1">
    <location>
        <begin position="255"/>
        <end position="266"/>
    </location>
</feature>
<protein>
    <recommendedName>
        <fullName evidence="2">DUF8032 domain-containing protein</fullName>
    </recommendedName>
</protein>
<dbReference type="Pfam" id="PF26087">
    <property type="entry name" value="DUF8032"/>
    <property type="match status" value="1"/>
</dbReference>
<evidence type="ECO:0000256" key="1">
    <source>
        <dbReference type="SAM" id="MobiDB-lite"/>
    </source>
</evidence>
<dbReference type="Proteomes" id="UP001150569">
    <property type="component" value="Unassembled WGS sequence"/>
</dbReference>
<feature type="region of interest" description="Disordered" evidence="1">
    <location>
        <begin position="255"/>
        <end position="339"/>
    </location>
</feature>
<dbReference type="OrthoDB" id="5599902at2759"/>
<sequence>MDASVVSLKRFRPAGPFNPAYPASTLIRPTAEPPHSPSTMLSSQSGSAPRPAFTSGIQLSRPAEAGKHNVPTPVSTPTAAGTALDLNLLSVASLRDNEAIAEQALVHFNNDQLARLSRVLLRLAGARGLPVHRTPSTDSTAAHSPAGALTPKHGFQLSVSSDVAQNFTQLHLQAPRYTSVGSDETIHDARTPLEPTSAALGTLTAQPLDQPPRDRRGSVHDTSGSSTPTGQKRKATDLGDESTAVLGSQAFAQMLSQSSTSRTPTGSPAAALVPVTDLAPVKEEDDNDEDDLEDGDLDDEEGAGTDLSSDTDETGPTNPTAITTAAASTKAPDTKPGPPRIIETTIDGVQWIQFYYTTKGVTTEFNIRIDIESVNLDELSVEFRRQTAIYPRAYVPQSQYQGNRWAYETECNRLSWALAHLNPLLSTEKRGVLQRAVDSYRNRNPSLRSRRVMRQEKLKNGTLRKRSSSKDAYAHSQTMAGLMGPSGMRGYFGNPMGAGSLMLSSPLNPSAHNHPGYHLPETANRFNRKKSASVSVGSSNSFGGPGPLTIHTGPDGSVPQHPYGAAFGQHRRAGSIAQGFPGPVPGSAGFQLNFGNGAHSQAMCQPYSPALMTPGIVAGMAGPMNSPSAHFYSQSSATPATTRPFLPFAEPSTPSTVPLTRVSSHDAHFSGNADSAPPSSRRRATMVESELHRAQRFPVEFAGAPSPGFQFNSAPNGVPSRLSEATRMRANSMSVLPSLAEDVGTPLTPHFPNTFASGPSNPATPTQQAQHLQVPVTINGQAQFLPLRVDIASVPAAVLTTDLRARNALYAPDTQDSEQLLLNEISVRLVVLNCELDNQRDLLEQCAQVVRNHLAASSPGFSLFSGSCPPLQTSVSASAAETSSGVGLSSSVLAQYNELAVPTTSVAEDFTSQAFCDILLQQQQLNVESQGTAGFSNADGSANGMDLSAYMQNFQQQQ</sequence>
<dbReference type="PANTHER" id="PTHR22949">
    <property type="entry name" value="WHITE COLLAR 2 PROTEIN WC2"/>
    <property type="match status" value="1"/>
</dbReference>
<keyword evidence="4" id="KW-1185">Reference proteome</keyword>
<comment type="caution">
    <text evidence="3">The sequence shown here is derived from an EMBL/GenBank/DDBJ whole genome shotgun (WGS) entry which is preliminary data.</text>
</comment>
<feature type="compositionally biased region" description="Polar residues" evidence="1">
    <location>
        <begin position="220"/>
        <end position="230"/>
    </location>
</feature>
<feature type="region of interest" description="Disordered" evidence="1">
    <location>
        <begin position="19"/>
        <end position="54"/>
    </location>
</feature>
<evidence type="ECO:0000313" key="4">
    <source>
        <dbReference type="Proteomes" id="UP001150569"/>
    </source>
</evidence>
<dbReference type="PANTHER" id="PTHR22949:SF0">
    <property type="entry name" value="RE27538P"/>
    <property type="match status" value="1"/>
</dbReference>
<proteinExistence type="predicted"/>
<name>A0A9W8AET2_9FUNG</name>
<dbReference type="AlphaFoldDB" id="A0A9W8AET2"/>
<dbReference type="InterPro" id="IPR058345">
    <property type="entry name" value="DUF8032"/>
</dbReference>
<feature type="compositionally biased region" description="Low complexity" evidence="1">
    <location>
        <begin position="314"/>
        <end position="331"/>
    </location>
</feature>
<reference evidence="3" key="1">
    <citation type="submission" date="2022-07" db="EMBL/GenBank/DDBJ databases">
        <title>Phylogenomic reconstructions and comparative analyses of Kickxellomycotina fungi.</title>
        <authorList>
            <person name="Reynolds N.K."/>
            <person name="Stajich J.E."/>
            <person name="Barry K."/>
            <person name="Grigoriev I.V."/>
            <person name="Crous P."/>
            <person name="Smith M.E."/>
        </authorList>
    </citation>
    <scope>NUCLEOTIDE SEQUENCE</scope>
    <source>
        <strain evidence="3">RSA 861</strain>
    </source>
</reference>
<accession>A0A9W8AET2</accession>
<feature type="compositionally biased region" description="Polar residues" evidence="1">
    <location>
        <begin position="37"/>
        <end position="47"/>
    </location>
</feature>
<evidence type="ECO:0000259" key="2">
    <source>
        <dbReference type="Pfam" id="PF26087"/>
    </source>
</evidence>
<gene>
    <name evidence="3" type="ORF">IWQ60_005333</name>
</gene>
<evidence type="ECO:0000313" key="3">
    <source>
        <dbReference type="EMBL" id="KAJ1924260.1"/>
    </source>
</evidence>
<organism evidence="3 4">
    <name type="scientific">Tieghemiomyces parasiticus</name>
    <dbReference type="NCBI Taxonomy" id="78921"/>
    <lineage>
        <taxon>Eukaryota</taxon>
        <taxon>Fungi</taxon>
        <taxon>Fungi incertae sedis</taxon>
        <taxon>Zoopagomycota</taxon>
        <taxon>Kickxellomycotina</taxon>
        <taxon>Dimargaritomycetes</taxon>
        <taxon>Dimargaritales</taxon>
        <taxon>Dimargaritaceae</taxon>
        <taxon>Tieghemiomyces</taxon>
    </lineage>
</organism>